<sequence length="164" mass="18666">MLNKFLYLILLSFSILSCQSESEKKEALTVSANSGIIVADTILYPVDIINLDTTNTWASSRLRNLEHKKLINLLFEAVYEGKAQALDYYNREPISVEKVKEMESSGKFERSQTAQLQFEETWRVDPQAGTMTKDIQSVLLAWPVLDREGNLQAYQAGFVIKLNQ</sequence>
<dbReference type="AlphaFoldDB" id="A0A368UP35"/>
<dbReference type="EMBL" id="QPIZ01000021">
    <property type="protein sequence ID" value="RCW30567.1"/>
    <property type="molecule type" value="Genomic_DNA"/>
</dbReference>
<protein>
    <submittedName>
        <fullName evidence="1">Uncharacterized protein</fullName>
    </submittedName>
</protein>
<evidence type="ECO:0000313" key="2">
    <source>
        <dbReference type="Proteomes" id="UP000252733"/>
    </source>
</evidence>
<name>A0A368UP35_9BACT</name>
<dbReference type="RefSeq" id="WP_114437582.1">
    <property type="nucleotide sequence ID" value="NZ_QPIZ01000021.1"/>
</dbReference>
<dbReference type="Proteomes" id="UP000252733">
    <property type="component" value="Unassembled WGS sequence"/>
</dbReference>
<reference evidence="1 2" key="1">
    <citation type="submission" date="2018-07" db="EMBL/GenBank/DDBJ databases">
        <title>Freshwater and sediment microbial communities from various areas in North America, analyzing microbe dynamics in response to fracking.</title>
        <authorList>
            <person name="Lamendella R."/>
        </authorList>
    </citation>
    <scope>NUCLEOTIDE SEQUENCE [LARGE SCALE GENOMIC DNA]</scope>
    <source>
        <strain evidence="1 2">160A</strain>
    </source>
</reference>
<evidence type="ECO:0000313" key="1">
    <source>
        <dbReference type="EMBL" id="RCW30567.1"/>
    </source>
</evidence>
<proteinExistence type="predicted"/>
<keyword evidence="2" id="KW-1185">Reference proteome</keyword>
<comment type="caution">
    <text evidence="1">The sequence shown here is derived from an EMBL/GenBank/DDBJ whole genome shotgun (WGS) entry which is preliminary data.</text>
</comment>
<organism evidence="1 2">
    <name type="scientific">Marinilabilia salmonicolor</name>
    <dbReference type="NCBI Taxonomy" id="989"/>
    <lineage>
        <taxon>Bacteria</taxon>
        <taxon>Pseudomonadati</taxon>
        <taxon>Bacteroidota</taxon>
        <taxon>Bacteroidia</taxon>
        <taxon>Marinilabiliales</taxon>
        <taxon>Marinilabiliaceae</taxon>
        <taxon>Marinilabilia</taxon>
    </lineage>
</organism>
<dbReference type="PROSITE" id="PS51257">
    <property type="entry name" value="PROKAR_LIPOPROTEIN"/>
    <property type="match status" value="1"/>
</dbReference>
<gene>
    <name evidence="1" type="ORF">DFO77_1213</name>
</gene>
<accession>A0A368UP35</accession>